<dbReference type="PANTHER" id="PTHR21248">
    <property type="entry name" value="CARDIOLIPIN SYNTHASE"/>
    <property type="match status" value="1"/>
</dbReference>
<dbReference type="GO" id="GO:0032049">
    <property type="term" value="P:cardiolipin biosynthetic process"/>
    <property type="evidence" value="ECO:0007669"/>
    <property type="project" value="UniProtKB-ARBA"/>
</dbReference>
<dbReference type="HOGENOM" id="CLU_038053_0_1_7"/>
<dbReference type="EMBL" id="CP001359">
    <property type="protein sequence ID" value="ACL66846.1"/>
    <property type="molecule type" value="Genomic_DNA"/>
</dbReference>
<evidence type="ECO:0000259" key="1">
    <source>
        <dbReference type="PROSITE" id="PS50035"/>
    </source>
</evidence>
<evidence type="ECO:0000313" key="2">
    <source>
        <dbReference type="EMBL" id="ACL66846.1"/>
    </source>
</evidence>
<name>B8J5I4_ANAD2</name>
<sequence>MRLRTDGVLASAFPLALGVALGGHLSRRLRRQQLARRFIRLADEVPLDVLLEREVGVPVREANEVSLLEDGSIFDALEREIRSARESIHICEFMWRGTGDPSERIGRAVLERRPGVVCRIVLDWFGSQHFDPALERRLVASGCAIRRHAPLPDPFRCNHRRVLVFDGRTAFVGGFGIWKSWLGNGVGEEGWRDTAARVRGPAVGDLQRAFDESFQAAGGQPLPASAYPRLAPAGPHRVAVVASTPAWARATLAARMSYALLASARRRLWIANSYFVPDRSLQDVLIARARAGVDVRVLAPGPWHDVPLVQAGQRRTYRRLLAGGVRVFEYDASMMHAKTILADGACAIGSTNMDSQSLSFLWETSIVTDAPEAAAGLARRFGLDLTRSYEIEPGAWRRRPRAMRLREAGAAVAEPWL</sequence>
<dbReference type="CDD" id="cd09159">
    <property type="entry name" value="PLDc_ybhO_like_2"/>
    <property type="match status" value="1"/>
</dbReference>
<reference evidence="2" key="1">
    <citation type="submission" date="2009-01" db="EMBL/GenBank/DDBJ databases">
        <title>Complete sequence of Anaeromyxobacter dehalogenans 2CP-1.</title>
        <authorList>
            <consortium name="US DOE Joint Genome Institute"/>
            <person name="Lucas S."/>
            <person name="Copeland A."/>
            <person name="Lapidus A."/>
            <person name="Glavina del Rio T."/>
            <person name="Dalin E."/>
            <person name="Tice H."/>
            <person name="Bruce D."/>
            <person name="Goodwin L."/>
            <person name="Pitluck S."/>
            <person name="Saunders E."/>
            <person name="Brettin T."/>
            <person name="Detter J.C."/>
            <person name="Han C."/>
            <person name="Larimer F."/>
            <person name="Land M."/>
            <person name="Hauser L."/>
            <person name="Kyrpides N."/>
            <person name="Ovchinnikova G."/>
            <person name="Beliaev A.S."/>
            <person name="Richardson P."/>
        </authorList>
    </citation>
    <scope>NUCLEOTIDE SEQUENCE</scope>
    <source>
        <strain evidence="2">2CP-1</strain>
    </source>
</reference>
<dbReference type="GO" id="GO:0030572">
    <property type="term" value="F:phosphatidyltransferase activity"/>
    <property type="evidence" value="ECO:0007669"/>
    <property type="project" value="UniProtKB-ARBA"/>
</dbReference>
<proteinExistence type="predicted"/>
<dbReference type="Gene3D" id="3.30.870.10">
    <property type="entry name" value="Endonuclease Chain A"/>
    <property type="match status" value="2"/>
</dbReference>
<dbReference type="AlphaFoldDB" id="B8J5I4"/>
<dbReference type="Proteomes" id="UP000007089">
    <property type="component" value="Chromosome"/>
</dbReference>
<dbReference type="InterPro" id="IPR001736">
    <property type="entry name" value="PLipase_D/transphosphatidylase"/>
</dbReference>
<dbReference type="Pfam" id="PF13091">
    <property type="entry name" value="PLDc_2"/>
    <property type="match status" value="2"/>
</dbReference>
<dbReference type="PANTHER" id="PTHR21248:SF22">
    <property type="entry name" value="PHOSPHOLIPASE D"/>
    <property type="match status" value="1"/>
</dbReference>
<gene>
    <name evidence="2" type="ordered locus">A2cp1_3516</name>
</gene>
<accession>B8J5I4</accession>
<protein>
    <submittedName>
        <fullName evidence="2">Phospholipase D/Transphosphatidylase</fullName>
    </submittedName>
</protein>
<dbReference type="SMART" id="SM00155">
    <property type="entry name" value="PLDc"/>
    <property type="match status" value="2"/>
</dbReference>
<feature type="domain" description="PLD phosphodiesterase" evidence="1">
    <location>
        <begin position="154"/>
        <end position="181"/>
    </location>
</feature>
<evidence type="ECO:0000313" key="3">
    <source>
        <dbReference type="Proteomes" id="UP000007089"/>
    </source>
</evidence>
<keyword evidence="3" id="KW-1185">Reference proteome</keyword>
<dbReference type="RefSeq" id="WP_015934638.1">
    <property type="nucleotide sequence ID" value="NC_011891.1"/>
</dbReference>
<dbReference type="KEGG" id="acp:A2cp1_3516"/>
<feature type="domain" description="PLD phosphodiesterase" evidence="1">
    <location>
        <begin position="331"/>
        <end position="357"/>
    </location>
</feature>
<dbReference type="SUPFAM" id="SSF56024">
    <property type="entry name" value="Phospholipase D/nuclease"/>
    <property type="match status" value="2"/>
</dbReference>
<dbReference type="CDD" id="cd09110">
    <property type="entry name" value="PLDc_CLS_1"/>
    <property type="match status" value="1"/>
</dbReference>
<dbReference type="PROSITE" id="PS50035">
    <property type="entry name" value="PLD"/>
    <property type="match status" value="2"/>
</dbReference>
<organism evidence="2 3">
    <name type="scientific">Anaeromyxobacter dehalogenans (strain ATCC BAA-258 / DSM 21875 / 2CP-1)</name>
    <dbReference type="NCBI Taxonomy" id="455488"/>
    <lineage>
        <taxon>Bacteria</taxon>
        <taxon>Pseudomonadati</taxon>
        <taxon>Myxococcota</taxon>
        <taxon>Myxococcia</taxon>
        <taxon>Myxococcales</taxon>
        <taxon>Cystobacterineae</taxon>
        <taxon>Anaeromyxobacteraceae</taxon>
        <taxon>Anaeromyxobacter</taxon>
    </lineage>
</organism>
<dbReference type="InterPro" id="IPR025202">
    <property type="entry name" value="PLD-like_dom"/>
</dbReference>